<dbReference type="AlphaFoldDB" id="A0AA88APY7"/>
<evidence type="ECO:0000256" key="4">
    <source>
        <dbReference type="ARBA" id="ARBA00022691"/>
    </source>
</evidence>
<evidence type="ECO:0000259" key="8">
    <source>
        <dbReference type="Pfam" id="PF00891"/>
    </source>
</evidence>
<evidence type="ECO:0000313" key="10">
    <source>
        <dbReference type="EMBL" id="GMN44286.1"/>
    </source>
</evidence>
<dbReference type="GO" id="GO:0046983">
    <property type="term" value="F:protein dimerization activity"/>
    <property type="evidence" value="ECO:0007669"/>
    <property type="project" value="InterPro"/>
</dbReference>
<protein>
    <recommendedName>
        <fullName evidence="6">caffeate O-methyltransferase</fullName>
        <ecNumber evidence="6">2.1.1.68</ecNumber>
    </recommendedName>
</protein>
<comment type="caution">
    <text evidence="10">The sequence shown here is derived from an EMBL/GenBank/DDBJ whole genome shotgun (WGS) entry which is preliminary data.</text>
</comment>
<dbReference type="Proteomes" id="UP001187192">
    <property type="component" value="Unassembled WGS sequence"/>
</dbReference>
<sequence length="367" mass="40225">MGSTGETQITPTEVSDEELPLFIMQLASGAVLPMVLKASIELDLFEIIAKAGPGAYVSPSYIASQLTTSNPNAPVLLARMLRLLASHSILTHSQKNHPGGMVQPLYGLGPVCKYLIKNEDGGSIAPLCLLNQDKVLMESWYYLKDAVLNGGIPFNKAHGMSSFDYFSTDQIFNQVYNRGMSAYSTITMKKLLETYKGFEDVTSVVHVGGGDGALLRMIVSKYPSIKGINFDLAHVIHDAPQIRGVEHVAADMYVSVPAADAVFMKWICYDWNDERCVKFLKNCYDVLPENGKVIVAECILPVAPDSSLATKGVMNIDVIMMAHNPGGRARTEKEFEALAMGAGFQGFRVMCNAFNTFIMEFLKKRAD</sequence>
<keyword evidence="4" id="KW-0949">S-adenosyl-L-methionine</keyword>
<keyword evidence="11" id="KW-1185">Reference proteome</keyword>
<comment type="pathway">
    <text evidence="1">Aromatic compound metabolism; phenylpropanoid biosynthesis.</text>
</comment>
<dbReference type="InterPro" id="IPR036390">
    <property type="entry name" value="WH_DNA-bd_sf"/>
</dbReference>
<evidence type="ECO:0000256" key="7">
    <source>
        <dbReference type="ARBA" id="ARBA00045231"/>
    </source>
</evidence>
<dbReference type="InterPro" id="IPR029063">
    <property type="entry name" value="SAM-dependent_MTases_sf"/>
</dbReference>
<dbReference type="Pfam" id="PF08100">
    <property type="entry name" value="Dimerisation"/>
    <property type="match status" value="1"/>
</dbReference>
<dbReference type="PROSITE" id="PS51683">
    <property type="entry name" value="SAM_OMT_II"/>
    <property type="match status" value="1"/>
</dbReference>
<dbReference type="Pfam" id="PF00891">
    <property type="entry name" value="Methyltransf_2"/>
    <property type="match status" value="1"/>
</dbReference>
<dbReference type="GO" id="GO:0009809">
    <property type="term" value="P:lignin biosynthetic process"/>
    <property type="evidence" value="ECO:0007669"/>
    <property type="project" value="UniProtKB-KW"/>
</dbReference>
<dbReference type="PANTHER" id="PTHR11746">
    <property type="entry name" value="O-METHYLTRANSFERASE"/>
    <property type="match status" value="1"/>
</dbReference>
<reference evidence="10" key="1">
    <citation type="submission" date="2023-07" db="EMBL/GenBank/DDBJ databases">
        <title>draft genome sequence of fig (Ficus carica).</title>
        <authorList>
            <person name="Takahashi T."/>
            <person name="Nishimura K."/>
        </authorList>
    </citation>
    <scope>NUCLEOTIDE SEQUENCE</scope>
</reference>
<dbReference type="GO" id="GO:0047763">
    <property type="term" value="F:caffeate O-methyltransferase activity"/>
    <property type="evidence" value="ECO:0007669"/>
    <property type="project" value="UniProtKB-EC"/>
</dbReference>
<dbReference type="FunFam" id="3.40.50.150:FF:000061">
    <property type="entry name" value="Caffeic acid O-methyltransferase"/>
    <property type="match status" value="1"/>
</dbReference>
<evidence type="ECO:0000313" key="11">
    <source>
        <dbReference type="Proteomes" id="UP001187192"/>
    </source>
</evidence>
<dbReference type="Gene3D" id="1.10.10.10">
    <property type="entry name" value="Winged helix-like DNA-binding domain superfamily/Winged helix DNA-binding domain"/>
    <property type="match status" value="1"/>
</dbReference>
<dbReference type="Gramene" id="FCD_00009676-RA">
    <property type="protein sequence ID" value="FCD_00009676-RA:cds"/>
    <property type="gene ID" value="FCD_00009676"/>
</dbReference>
<keyword evidence="2" id="KW-0489">Methyltransferase</keyword>
<dbReference type="EMBL" id="BTGU01000018">
    <property type="protein sequence ID" value="GMN44286.1"/>
    <property type="molecule type" value="Genomic_DNA"/>
</dbReference>
<keyword evidence="5" id="KW-0438">Lignin biosynthesis</keyword>
<dbReference type="InterPro" id="IPR036388">
    <property type="entry name" value="WH-like_DNA-bd_sf"/>
</dbReference>
<comment type="function">
    <text evidence="7">Catalyzes the conversion of caffeic acid to ferulic acid and of 5-hydroxyferulic acid to sinapic acid. The resulting products may subsequently be converted to the corresponding alcohols that are incorporated into lignins.</text>
</comment>
<organism evidence="10 11">
    <name type="scientific">Ficus carica</name>
    <name type="common">Common fig</name>
    <dbReference type="NCBI Taxonomy" id="3494"/>
    <lineage>
        <taxon>Eukaryota</taxon>
        <taxon>Viridiplantae</taxon>
        <taxon>Streptophyta</taxon>
        <taxon>Embryophyta</taxon>
        <taxon>Tracheophyta</taxon>
        <taxon>Spermatophyta</taxon>
        <taxon>Magnoliopsida</taxon>
        <taxon>eudicotyledons</taxon>
        <taxon>Gunneridae</taxon>
        <taxon>Pentapetalae</taxon>
        <taxon>rosids</taxon>
        <taxon>fabids</taxon>
        <taxon>Rosales</taxon>
        <taxon>Moraceae</taxon>
        <taxon>Ficeae</taxon>
        <taxon>Ficus</taxon>
    </lineage>
</organism>
<proteinExistence type="predicted"/>
<dbReference type="GO" id="GO:0032259">
    <property type="term" value="P:methylation"/>
    <property type="evidence" value="ECO:0007669"/>
    <property type="project" value="UniProtKB-KW"/>
</dbReference>
<dbReference type="CDD" id="cd02440">
    <property type="entry name" value="AdoMet_MTases"/>
    <property type="match status" value="1"/>
</dbReference>
<dbReference type="InterPro" id="IPR012967">
    <property type="entry name" value="COMT_dimerisation"/>
</dbReference>
<dbReference type="Gene3D" id="3.40.50.150">
    <property type="entry name" value="Vaccinia Virus protein VP39"/>
    <property type="match status" value="1"/>
</dbReference>
<evidence type="ECO:0000256" key="1">
    <source>
        <dbReference type="ARBA" id="ARBA00004928"/>
    </source>
</evidence>
<dbReference type="InterPro" id="IPR016461">
    <property type="entry name" value="COMT-like"/>
</dbReference>
<gene>
    <name evidence="10" type="ORF">TIFTF001_013485</name>
</gene>
<accession>A0AA88APY7</accession>
<evidence type="ECO:0000256" key="5">
    <source>
        <dbReference type="ARBA" id="ARBA00022733"/>
    </source>
</evidence>
<evidence type="ECO:0000256" key="2">
    <source>
        <dbReference type="ARBA" id="ARBA00022603"/>
    </source>
</evidence>
<evidence type="ECO:0000259" key="9">
    <source>
        <dbReference type="Pfam" id="PF08100"/>
    </source>
</evidence>
<name>A0AA88APY7_FICCA</name>
<dbReference type="PIRSF" id="PIRSF005739">
    <property type="entry name" value="O-mtase"/>
    <property type="match status" value="1"/>
</dbReference>
<keyword evidence="3" id="KW-0808">Transferase</keyword>
<dbReference type="InterPro" id="IPR001077">
    <property type="entry name" value="COMT_C"/>
</dbReference>
<dbReference type="FunFam" id="1.10.10.10:FF:000357">
    <property type="entry name" value="Caffeic acid 3-O-methyltransferase"/>
    <property type="match status" value="1"/>
</dbReference>
<evidence type="ECO:0000256" key="6">
    <source>
        <dbReference type="ARBA" id="ARBA00039011"/>
    </source>
</evidence>
<dbReference type="SUPFAM" id="SSF46785">
    <property type="entry name" value="Winged helix' DNA-binding domain"/>
    <property type="match status" value="1"/>
</dbReference>
<evidence type="ECO:0000256" key="3">
    <source>
        <dbReference type="ARBA" id="ARBA00022679"/>
    </source>
</evidence>
<feature type="domain" description="O-methyltransferase dimerisation" evidence="9">
    <location>
        <begin position="24"/>
        <end position="117"/>
    </location>
</feature>
<dbReference type="SUPFAM" id="SSF53335">
    <property type="entry name" value="S-adenosyl-L-methionine-dependent methyltransferases"/>
    <property type="match status" value="1"/>
</dbReference>
<feature type="domain" description="O-methyltransferase C-terminal" evidence="8">
    <location>
        <begin position="140"/>
        <end position="345"/>
    </location>
</feature>
<dbReference type="EC" id="2.1.1.68" evidence="6"/>